<name>A0AAW0G0L1_9APHY</name>
<keyword evidence="1" id="KW-0175">Coiled coil</keyword>
<evidence type="ECO:0000313" key="3">
    <source>
        <dbReference type="EMBL" id="KAK7686561.1"/>
    </source>
</evidence>
<proteinExistence type="predicted"/>
<feature type="region of interest" description="Disordered" evidence="2">
    <location>
        <begin position="816"/>
        <end position="869"/>
    </location>
</feature>
<feature type="coiled-coil region" evidence="1">
    <location>
        <begin position="284"/>
        <end position="337"/>
    </location>
</feature>
<comment type="caution">
    <text evidence="3">The sequence shown here is derived from an EMBL/GenBank/DDBJ whole genome shotgun (WGS) entry which is preliminary data.</text>
</comment>
<feature type="region of interest" description="Disordered" evidence="2">
    <location>
        <begin position="389"/>
        <end position="408"/>
    </location>
</feature>
<gene>
    <name evidence="3" type="ORF">QCA50_010161</name>
</gene>
<feature type="region of interest" description="Disordered" evidence="2">
    <location>
        <begin position="235"/>
        <end position="257"/>
    </location>
</feature>
<feature type="compositionally biased region" description="Low complexity" evidence="2">
    <location>
        <begin position="676"/>
        <end position="689"/>
    </location>
</feature>
<feature type="compositionally biased region" description="Low complexity" evidence="2">
    <location>
        <begin position="765"/>
        <end position="777"/>
    </location>
</feature>
<evidence type="ECO:0000256" key="2">
    <source>
        <dbReference type="SAM" id="MobiDB-lite"/>
    </source>
</evidence>
<accession>A0AAW0G0L1</accession>
<feature type="region of interest" description="Disordered" evidence="2">
    <location>
        <begin position="488"/>
        <end position="511"/>
    </location>
</feature>
<feature type="region of interest" description="Disordered" evidence="2">
    <location>
        <begin position="434"/>
        <end position="460"/>
    </location>
</feature>
<feature type="region of interest" description="Disordered" evidence="2">
    <location>
        <begin position="156"/>
        <end position="182"/>
    </location>
</feature>
<evidence type="ECO:0000313" key="4">
    <source>
        <dbReference type="Proteomes" id="UP001385951"/>
    </source>
</evidence>
<feature type="compositionally biased region" description="Polar residues" evidence="2">
    <location>
        <begin position="594"/>
        <end position="604"/>
    </location>
</feature>
<protein>
    <submittedName>
        <fullName evidence="3">Uncharacterized protein</fullName>
    </submittedName>
</protein>
<reference evidence="3 4" key="1">
    <citation type="submission" date="2022-09" db="EMBL/GenBank/DDBJ databases">
        <authorList>
            <person name="Palmer J.M."/>
        </authorList>
    </citation>
    <scope>NUCLEOTIDE SEQUENCE [LARGE SCALE GENOMIC DNA]</scope>
    <source>
        <strain evidence="3 4">DSM 7382</strain>
    </source>
</reference>
<feature type="region of interest" description="Disordered" evidence="2">
    <location>
        <begin position="646"/>
        <end position="717"/>
    </location>
</feature>
<feature type="compositionally biased region" description="Low complexity" evidence="2">
    <location>
        <begin position="820"/>
        <end position="847"/>
    </location>
</feature>
<evidence type="ECO:0000256" key="1">
    <source>
        <dbReference type="SAM" id="Coils"/>
    </source>
</evidence>
<feature type="region of interest" description="Disordered" evidence="2">
    <location>
        <begin position="762"/>
        <end position="783"/>
    </location>
</feature>
<dbReference type="EMBL" id="JASBNA010000016">
    <property type="protein sequence ID" value="KAK7686561.1"/>
    <property type="molecule type" value="Genomic_DNA"/>
</dbReference>
<sequence>METRGRSRHISPAAYARANKYNHTQTTSTTPTIHTIVLTTSSAPTPTPSICGRPATAISVAAGCSVHAPQPVRAALPATPTTPRRNDVSSDTYHSSVRSFSSTMWLLPRTPSPDPKLGVASSSRLMLPSATASCFNIPNNLDEFLDYSPSCSPYATVPSGPLTPPDSESSEWDKQRYCDSPPPLPPKSIQDQMQDAYALDNMHLAKVLLLKLRGIEVTSDDDPRIEEIQDADFSDAFVPPGGLQLSPEDEERYQEGLRREREHRRRVQREARLRACEKVWESSARCLREEKVKVTRRKEDEMKERRRMEIEARGREREAREREIERQADTVARYTRQLKVSSYSNQRTKLSYGSLPVSATRSALLKTNPPPPTFQYAVMPPVHTLASARHFVSPPSSPPKGKSPLDSPHRAMKELTAMNEQTISFATVVTRMHGPLFPEDDEDNDRDGGSGSLGSSGSGSVRRLVIQKRTAAQMQLFEDLLKRDVSQWEERSSLSTSSPSERPKVVAPRRKSSAECPACSLSLASTTTLVPSPSIASAGSSHTLVSATSNHRNSWFSSISSILSTPSLVSSSSVSSTSSALPSTPTSSPILPRATTSHPNNTYAKPSAIPSSSSIPSSSLQKEPSTRFVHTHHTCEHSKLVPLSSTDFHPLSPPSPSPLGYSTITLSQSPARPRGRPLTRTSTLTSTLTVKPSHLTTPAVRSSSSPSPTPTQGEREGEGLVWKMSQGLSRFVSMAAQFQRAYVKATMFSAGSDLYSERDWGFADSSTSRSYSRSRSQVRSEEDIWASRGRTREKRGSRLRPQGYRVSPIDVHVFLSDSSNNDPTPNRPLLPLNTLSSSDSPTSNTRPLRFPQPPAIPRSPFRSEPPPHELTQRFRPIANPLLLRMRAVQNVVCARAGVRLEDGNLREKVVGVAWDGIGRSGLGWENRFCSCGETEEFKEM</sequence>
<feature type="compositionally biased region" description="Polar residues" evidence="2">
    <location>
        <begin position="660"/>
        <end position="670"/>
    </location>
</feature>
<feature type="region of interest" description="Disordered" evidence="2">
    <location>
        <begin position="573"/>
        <end position="633"/>
    </location>
</feature>
<organism evidence="3 4">
    <name type="scientific">Cerrena zonata</name>
    <dbReference type="NCBI Taxonomy" id="2478898"/>
    <lineage>
        <taxon>Eukaryota</taxon>
        <taxon>Fungi</taxon>
        <taxon>Dikarya</taxon>
        <taxon>Basidiomycota</taxon>
        <taxon>Agaricomycotina</taxon>
        <taxon>Agaricomycetes</taxon>
        <taxon>Polyporales</taxon>
        <taxon>Cerrenaceae</taxon>
        <taxon>Cerrena</taxon>
    </lineage>
</organism>
<keyword evidence="4" id="KW-1185">Reference proteome</keyword>
<feature type="compositionally biased region" description="Low complexity" evidence="2">
    <location>
        <begin position="696"/>
        <end position="706"/>
    </location>
</feature>
<feature type="compositionally biased region" description="Low complexity" evidence="2">
    <location>
        <begin position="573"/>
        <end position="591"/>
    </location>
</feature>
<dbReference type="Proteomes" id="UP001385951">
    <property type="component" value="Unassembled WGS sequence"/>
</dbReference>
<feature type="compositionally biased region" description="Low complexity" evidence="2">
    <location>
        <begin position="606"/>
        <end position="619"/>
    </location>
</feature>
<dbReference type="AlphaFoldDB" id="A0AAW0G0L1"/>